<dbReference type="PANTHER" id="PTHR34222:SF94">
    <property type="entry name" value="CCHC-TYPE DOMAIN-CONTAINING PROTEIN"/>
    <property type="match status" value="1"/>
</dbReference>
<proteinExistence type="predicted"/>
<name>A0AAV0DC39_9ASTE</name>
<dbReference type="Proteomes" id="UP001152523">
    <property type="component" value="Unassembled WGS sequence"/>
</dbReference>
<comment type="caution">
    <text evidence="1">The sequence shown here is derived from an EMBL/GenBank/DDBJ whole genome shotgun (WGS) entry which is preliminary data.</text>
</comment>
<dbReference type="AlphaFoldDB" id="A0AAV0DC39"/>
<keyword evidence="3" id="KW-1185">Reference proteome</keyword>
<sequence length="101" mass="11328">MKNMSVDGYFTALLSLYDEMNRLKPLHTCTCGLCTCNVAAKFAKDREEEKLHQFLIGIDDEAYGTVCSNLLSHNPLPEIDRAYQIFLQEENSRAGVLLPGS</sequence>
<organism evidence="1 3">
    <name type="scientific">Cuscuta epithymum</name>
    <dbReference type="NCBI Taxonomy" id="186058"/>
    <lineage>
        <taxon>Eukaryota</taxon>
        <taxon>Viridiplantae</taxon>
        <taxon>Streptophyta</taxon>
        <taxon>Embryophyta</taxon>
        <taxon>Tracheophyta</taxon>
        <taxon>Spermatophyta</taxon>
        <taxon>Magnoliopsida</taxon>
        <taxon>eudicotyledons</taxon>
        <taxon>Gunneridae</taxon>
        <taxon>Pentapetalae</taxon>
        <taxon>asterids</taxon>
        <taxon>lamiids</taxon>
        <taxon>Solanales</taxon>
        <taxon>Convolvulaceae</taxon>
        <taxon>Cuscuteae</taxon>
        <taxon>Cuscuta</taxon>
        <taxon>Cuscuta subgen. Cuscuta</taxon>
    </lineage>
</organism>
<reference evidence="1" key="1">
    <citation type="submission" date="2022-07" db="EMBL/GenBank/DDBJ databases">
        <authorList>
            <person name="Macas J."/>
            <person name="Novak P."/>
            <person name="Neumann P."/>
        </authorList>
    </citation>
    <scope>NUCLEOTIDE SEQUENCE</scope>
</reference>
<evidence type="ECO:0000313" key="3">
    <source>
        <dbReference type="Proteomes" id="UP001152523"/>
    </source>
</evidence>
<evidence type="ECO:0000313" key="1">
    <source>
        <dbReference type="EMBL" id="CAH9094370.1"/>
    </source>
</evidence>
<dbReference type="EMBL" id="CAMAPF010000081">
    <property type="protein sequence ID" value="CAH9094370.1"/>
    <property type="molecule type" value="Genomic_DNA"/>
</dbReference>
<evidence type="ECO:0000313" key="2">
    <source>
        <dbReference type="EMBL" id="CAH9147258.1"/>
    </source>
</evidence>
<accession>A0AAV0DC39</accession>
<dbReference type="EMBL" id="CAMAPF010001125">
    <property type="protein sequence ID" value="CAH9147258.1"/>
    <property type="molecule type" value="Genomic_DNA"/>
</dbReference>
<gene>
    <name evidence="1" type="ORF">CEPIT_LOCUS12859</name>
    <name evidence="2" type="ORF">CEPIT_LOCUS43602</name>
</gene>
<protein>
    <submittedName>
        <fullName evidence="1">Uncharacterized protein</fullName>
    </submittedName>
</protein>
<dbReference type="PANTHER" id="PTHR34222">
    <property type="entry name" value="GAG_PRE-INTEGRS DOMAIN-CONTAINING PROTEIN"/>
    <property type="match status" value="1"/>
</dbReference>